<dbReference type="RefSeq" id="WP_247631223.1">
    <property type="nucleotide sequence ID" value="NZ_JAHWXN010000002.1"/>
</dbReference>
<organism evidence="4 5">
    <name type="scientific">Microbacterium croceum</name>
    <dbReference type="NCBI Taxonomy" id="2851645"/>
    <lineage>
        <taxon>Bacteria</taxon>
        <taxon>Bacillati</taxon>
        <taxon>Actinomycetota</taxon>
        <taxon>Actinomycetes</taxon>
        <taxon>Micrococcales</taxon>
        <taxon>Microbacteriaceae</taxon>
        <taxon>Microbacterium</taxon>
    </lineage>
</organism>
<evidence type="ECO:0000313" key="4">
    <source>
        <dbReference type="EMBL" id="MCK2037863.1"/>
    </source>
</evidence>
<feature type="domain" description="Beta-lactamase-related" evidence="3">
    <location>
        <begin position="18"/>
        <end position="322"/>
    </location>
</feature>
<dbReference type="EMBL" id="JAHWXN010000002">
    <property type="protein sequence ID" value="MCK2037863.1"/>
    <property type="molecule type" value="Genomic_DNA"/>
</dbReference>
<evidence type="ECO:0000256" key="1">
    <source>
        <dbReference type="ARBA" id="ARBA00004370"/>
    </source>
</evidence>
<comment type="subcellular location">
    <subcellularLocation>
        <location evidence="1">Membrane</location>
    </subcellularLocation>
</comment>
<keyword evidence="5" id="KW-1185">Reference proteome</keyword>
<dbReference type="PANTHER" id="PTHR46825">
    <property type="entry name" value="D-ALANYL-D-ALANINE-CARBOXYPEPTIDASE/ENDOPEPTIDASE AMPH"/>
    <property type="match status" value="1"/>
</dbReference>
<evidence type="ECO:0000259" key="3">
    <source>
        <dbReference type="Pfam" id="PF00144"/>
    </source>
</evidence>
<dbReference type="InterPro" id="IPR050491">
    <property type="entry name" value="AmpC-like"/>
</dbReference>
<proteinExistence type="predicted"/>
<reference evidence="4 5" key="1">
    <citation type="submission" date="2021-06" db="EMBL/GenBank/DDBJ databases">
        <title>Genome-based taxonomic framework of Microbacterium strains isolated from marine environment, the description of four new species and reclassification of four preexisting species.</title>
        <authorList>
            <person name="Lee S.D."/>
            <person name="Kim S.-M."/>
            <person name="Byeon Y.-S."/>
            <person name="Yang H.L."/>
            <person name="Kim I.S."/>
        </authorList>
    </citation>
    <scope>NUCLEOTIDE SEQUENCE [LARGE SCALE GENOMIC DNA]</scope>
    <source>
        <strain evidence="4 5">SSW1-49</strain>
    </source>
</reference>
<dbReference type="Proteomes" id="UP001300096">
    <property type="component" value="Unassembled WGS sequence"/>
</dbReference>
<keyword evidence="2" id="KW-0472">Membrane</keyword>
<dbReference type="InterPro" id="IPR012338">
    <property type="entry name" value="Beta-lactam/transpept-like"/>
</dbReference>
<dbReference type="SUPFAM" id="SSF56601">
    <property type="entry name" value="beta-lactamase/transpeptidase-like"/>
    <property type="match status" value="1"/>
</dbReference>
<protein>
    <submittedName>
        <fullName evidence="4">Beta-lactamase family protein</fullName>
    </submittedName>
</protein>
<dbReference type="InterPro" id="IPR001466">
    <property type="entry name" value="Beta-lactam-related"/>
</dbReference>
<comment type="caution">
    <text evidence="4">The sequence shown here is derived from an EMBL/GenBank/DDBJ whole genome shotgun (WGS) entry which is preliminary data.</text>
</comment>
<dbReference type="Gene3D" id="3.40.710.10">
    <property type="entry name" value="DD-peptidase/beta-lactamase superfamily"/>
    <property type="match status" value="1"/>
</dbReference>
<dbReference type="Pfam" id="PF00144">
    <property type="entry name" value="Beta-lactamase"/>
    <property type="match status" value="1"/>
</dbReference>
<sequence length="333" mass="35477">MTSPHDTTTALHDAALDAGFSGVIRVDAPDAEPFARAYGSADRARGIPMTVDSRCLVASIGKGFTALAVGALIDDGVLALDTAVRPLLGDDLPLVDDAVTVDHLLSHTSGIGDYIDESTGSITDYVIDRPLHELDNTEAFIPVLDGHSQVSAPGEQFAYCNSGFVLLALIAERASSVPFHELVQQKVFAPAGMTSSGYPRTDDMPGDLALGYLGDTDDRTNVLHLPVRGNGDGGAATTARDLQAFWAALFAHRIVSERTLRTLTEPLYSVDDEEMRYGRGFWRGWESDTVLLEGYDAGVSGRTWHDPDSGVTGTVIANSSEGAWPVLGAIEWS</sequence>
<name>A0ABT0FIH8_9MICO</name>
<dbReference type="PANTHER" id="PTHR46825:SF11">
    <property type="entry name" value="PENICILLIN-BINDING PROTEIN 4"/>
    <property type="match status" value="1"/>
</dbReference>
<gene>
    <name evidence="4" type="ORF">KZC51_17175</name>
</gene>
<evidence type="ECO:0000313" key="5">
    <source>
        <dbReference type="Proteomes" id="UP001300096"/>
    </source>
</evidence>
<accession>A0ABT0FIH8</accession>
<evidence type="ECO:0000256" key="2">
    <source>
        <dbReference type="ARBA" id="ARBA00023136"/>
    </source>
</evidence>